<proteinExistence type="predicted"/>
<comment type="caution">
    <text evidence="1">The sequence shown here is derived from an EMBL/GenBank/DDBJ whole genome shotgun (WGS) entry which is preliminary data.</text>
</comment>
<evidence type="ECO:0000313" key="1">
    <source>
        <dbReference type="EMBL" id="CAJ2672118.1"/>
    </source>
</evidence>
<organism evidence="1 2">
    <name type="scientific">Trifolium pratense</name>
    <name type="common">Red clover</name>
    <dbReference type="NCBI Taxonomy" id="57577"/>
    <lineage>
        <taxon>Eukaryota</taxon>
        <taxon>Viridiplantae</taxon>
        <taxon>Streptophyta</taxon>
        <taxon>Embryophyta</taxon>
        <taxon>Tracheophyta</taxon>
        <taxon>Spermatophyta</taxon>
        <taxon>Magnoliopsida</taxon>
        <taxon>eudicotyledons</taxon>
        <taxon>Gunneridae</taxon>
        <taxon>Pentapetalae</taxon>
        <taxon>rosids</taxon>
        <taxon>fabids</taxon>
        <taxon>Fabales</taxon>
        <taxon>Fabaceae</taxon>
        <taxon>Papilionoideae</taxon>
        <taxon>50 kb inversion clade</taxon>
        <taxon>NPAAA clade</taxon>
        <taxon>Hologalegina</taxon>
        <taxon>IRL clade</taxon>
        <taxon>Trifolieae</taxon>
        <taxon>Trifolium</taxon>
    </lineage>
</organism>
<dbReference type="EMBL" id="CASHSV030000615">
    <property type="protein sequence ID" value="CAJ2672118.1"/>
    <property type="molecule type" value="Genomic_DNA"/>
</dbReference>
<protein>
    <submittedName>
        <fullName evidence="1">Uncharacterized protein</fullName>
    </submittedName>
</protein>
<accession>A0ACB0LS20</accession>
<dbReference type="Proteomes" id="UP001177021">
    <property type="component" value="Unassembled WGS sequence"/>
</dbReference>
<gene>
    <name evidence="1" type="ORF">MILVUS5_LOCUS35809</name>
</gene>
<keyword evidence="2" id="KW-1185">Reference proteome</keyword>
<evidence type="ECO:0000313" key="2">
    <source>
        <dbReference type="Proteomes" id="UP001177021"/>
    </source>
</evidence>
<name>A0ACB0LS20_TRIPR</name>
<reference evidence="1" key="1">
    <citation type="submission" date="2023-10" db="EMBL/GenBank/DDBJ databases">
        <authorList>
            <person name="Rodriguez Cubillos JULIANA M."/>
            <person name="De Vega J."/>
        </authorList>
    </citation>
    <scope>NUCLEOTIDE SEQUENCE</scope>
</reference>
<sequence length="47" mass="5188">MSAVASHRGNLQLTAANLGRRGIQLFPYGQMLMLATITYTYNMGIEL</sequence>